<dbReference type="InterPro" id="IPR036390">
    <property type="entry name" value="WH_DNA-bd_sf"/>
</dbReference>
<dbReference type="InterPro" id="IPR000835">
    <property type="entry name" value="HTH_MarR-typ"/>
</dbReference>
<evidence type="ECO:0000259" key="5">
    <source>
        <dbReference type="PROSITE" id="PS50995"/>
    </source>
</evidence>
<organism evidence="6 7">
    <name type="scientific">Geomobilimonas luticola</name>
    <dbReference type="NCBI Taxonomy" id="1114878"/>
    <lineage>
        <taxon>Bacteria</taxon>
        <taxon>Pseudomonadati</taxon>
        <taxon>Thermodesulfobacteriota</taxon>
        <taxon>Desulfuromonadia</taxon>
        <taxon>Geobacterales</taxon>
        <taxon>Geobacteraceae</taxon>
        <taxon>Geomobilimonas</taxon>
    </lineage>
</organism>
<keyword evidence="7" id="KW-1185">Reference proteome</keyword>
<dbReference type="Gene3D" id="1.10.10.10">
    <property type="entry name" value="Winged helix-like DNA-binding domain superfamily/Winged helix DNA-binding domain"/>
    <property type="match status" value="1"/>
</dbReference>
<evidence type="ECO:0000256" key="3">
    <source>
        <dbReference type="ARBA" id="ARBA00023163"/>
    </source>
</evidence>
<keyword evidence="3" id="KW-0804">Transcription</keyword>
<gene>
    <name evidence="6" type="ORF">KI810_11520</name>
</gene>
<dbReference type="EMBL" id="JAHCVK010000004">
    <property type="protein sequence ID" value="MBT0653687.1"/>
    <property type="molecule type" value="Genomic_DNA"/>
</dbReference>
<comment type="caution">
    <text evidence="6">The sequence shown here is derived from an EMBL/GenBank/DDBJ whole genome shotgun (WGS) entry which is preliminary data.</text>
</comment>
<evidence type="ECO:0000256" key="1">
    <source>
        <dbReference type="ARBA" id="ARBA00023015"/>
    </source>
</evidence>
<dbReference type="SMART" id="SM00347">
    <property type="entry name" value="HTH_MARR"/>
    <property type="match status" value="1"/>
</dbReference>
<evidence type="ECO:0000256" key="4">
    <source>
        <dbReference type="SAM" id="MobiDB-lite"/>
    </source>
</evidence>
<keyword evidence="2" id="KW-0238">DNA-binding</keyword>
<sequence>MADVPADIMVAEILDNIRRVFQVVNEQSKEVERETGLTGPQAWAVKVIAKHGPVRVSDLARLMYLHPATVGGILDRLEKRGMIVRTRSSEDRRVVEVNLTDDGRTLMEHSPESASNKIARGLETLHPAELSTIHQGLDRLTVILDARELPPKLIGTTEVNLPKTPTRSKASAKEQH</sequence>
<protein>
    <submittedName>
        <fullName evidence="6">MarR family transcriptional regulator</fullName>
    </submittedName>
</protein>
<accession>A0ABS5SG94</accession>
<dbReference type="InterPro" id="IPR036388">
    <property type="entry name" value="WH-like_DNA-bd_sf"/>
</dbReference>
<dbReference type="SUPFAM" id="SSF46785">
    <property type="entry name" value="Winged helix' DNA-binding domain"/>
    <property type="match status" value="1"/>
</dbReference>
<feature type="region of interest" description="Disordered" evidence="4">
    <location>
        <begin position="156"/>
        <end position="176"/>
    </location>
</feature>
<dbReference type="PRINTS" id="PR00598">
    <property type="entry name" value="HTHMARR"/>
</dbReference>
<dbReference type="Pfam" id="PF01047">
    <property type="entry name" value="MarR"/>
    <property type="match status" value="1"/>
</dbReference>
<dbReference type="Proteomes" id="UP000756860">
    <property type="component" value="Unassembled WGS sequence"/>
</dbReference>
<keyword evidence="1" id="KW-0805">Transcription regulation</keyword>
<feature type="domain" description="HTH marR-type" evidence="5">
    <location>
        <begin position="10"/>
        <end position="142"/>
    </location>
</feature>
<dbReference type="PROSITE" id="PS50995">
    <property type="entry name" value="HTH_MARR_2"/>
    <property type="match status" value="1"/>
</dbReference>
<feature type="compositionally biased region" description="Polar residues" evidence="4">
    <location>
        <begin position="157"/>
        <end position="169"/>
    </location>
</feature>
<proteinExistence type="predicted"/>
<dbReference type="PANTHER" id="PTHR42756">
    <property type="entry name" value="TRANSCRIPTIONAL REGULATOR, MARR"/>
    <property type="match status" value="1"/>
</dbReference>
<evidence type="ECO:0000313" key="7">
    <source>
        <dbReference type="Proteomes" id="UP000756860"/>
    </source>
</evidence>
<dbReference type="PANTHER" id="PTHR42756:SF1">
    <property type="entry name" value="TRANSCRIPTIONAL REPRESSOR OF EMRAB OPERON"/>
    <property type="match status" value="1"/>
</dbReference>
<name>A0ABS5SG94_9BACT</name>
<evidence type="ECO:0000313" key="6">
    <source>
        <dbReference type="EMBL" id="MBT0653687.1"/>
    </source>
</evidence>
<dbReference type="RefSeq" id="WP_214175679.1">
    <property type="nucleotide sequence ID" value="NZ_JAHCVK010000004.1"/>
</dbReference>
<evidence type="ECO:0000256" key="2">
    <source>
        <dbReference type="ARBA" id="ARBA00023125"/>
    </source>
</evidence>
<reference evidence="6 7" key="1">
    <citation type="submission" date="2021-05" db="EMBL/GenBank/DDBJ databases">
        <title>The draft genome of Geobacter luticola JCM 17780.</title>
        <authorList>
            <person name="Xu Z."/>
            <person name="Masuda Y."/>
            <person name="Itoh H."/>
            <person name="Senoo K."/>
        </authorList>
    </citation>
    <scope>NUCLEOTIDE SEQUENCE [LARGE SCALE GENOMIC DNA]</scope>
    <source>
        <strain evidence="6 7">JCM 17780</strain>
    </source>
</reference>